<dbReference type="OrthoDB" id="426210at2759"/>
<reference evidence="1 2" key="2">
    <citation type="submission" date="2018-11" db="EMBL/GenBank/DDBJ databases">
        <authorList>
            <consortium name="Pathogen Informatics"/>
        </authorList>
    </citation>
    <scope>NUCLEOTIDE SEQUENCE [LARGE SCALE GENOMIC DNA]</scope>
    <source>
        <strain evidence="1 2">Egypt</strain>
    </source>
</reference>
<organism evidence="3">
    <name type="scientific">Echinostoma caproni</name>
    <dbReference type="NCBI Taxonomy" id="27848"/>
    <lineage>
        <taxon>Eukaryota</taxon>
        <taxon>Metazoa</taxon>
        <taxon>Spiralia</taxon>
        <taxon>Lophotrochozoa</taxon>
        <taxon>Platyhelminthes</taxon>
        <taxon>Trematoda</taxon>
        <taxon>Digenea</taxon>
        <taxon>Plagiorchiida</taxon>
        <taxon>Echinostomata</taxon>
        <taxon>Echinostomatoidea</taxon>
        <taxon>Echinostomatidae</taxon>
        <taxon>Echinostoma</taxon>
    </lineage>
</organism>
<reference evidence="3" key="1">
    <citation type="submission" date="2016-06" db="UniProtKB">
        <authorList>
            <consortium name="WormBaseParasite"/>
        </authorList>
    </citation>
    <scope>IDENTIFICATION</scope>
</reference>
<gene>
    <name evidence="1" type="ORF">ECPE_LOCUS734</name>
</gene>
<evidence type="ECO:0000313" key="3">
    <source>
        <dbReference type="WBParaSite" id="ECPE_0000073401-mRNA-1"/>
    </source>
</evidence>
<dbReference type="Proteomes" id="UP000272942">
    <property type="component" value="Unassembled WGS sequence"/>
</dbReference>
<proteinExistence type="predicted"/>
<protein>
    <submittedName>
        <fullName evidence="3">Reverse transcriptase domain-containing protein</fullName>
    </submittedName>
</protein>
<sequence>MDLGFPRPKDVYCQSCPDGVVSLACHQWSATGSVLFLLFVNDLPPRLSSSCVLYVDDVKLWRAMRTPEDHHALQEDLDKFDHWADVWELPVNSSKCAHMRLRWNTPDIP</sequence>
<evidence type="ECO:0000313" key="1">
    <source>
        <dbReference type="EMBL" id="VDP28005.1"/>
    </source>
</evidence>
<keyword evidence="2" id="KW-1185">Reference proteome</keyword>
<accession>A0A183A199</accession>
<name>A0A183A199_9TREM</name>
<dbReference type="AlphaFoldDB" id="A0A183A199"/>
<dbReference type="WBParaSite" id="ECPE_0000073401-mRNA-1">
    <property type="protein sequence ID" value="ECPE_0000073401-mRNA-1"/>
    <property type="gene ID" value="ECPE_0000073401"/>
</dbReference>
<dbReference type="EMBL" id="UZAN01002967">
    <property type="protein sequence ID" value="VDP28005.1"/>
    <property type="molecule type" value="Genomic_DNA"/>
</dbReference>
<evidence type="ECO:0000313" key="2">
    <source>
        <dbReference type="Proteomes" id="UP000272942"/>
    </source>
</evidence>